<dbReference type="SUPFAM" id="SSF48264">
    <property type="entry name" value="Cytochrome P450"/>
    <property type="match status" value="1"/>
</dbReference>
<dbReference type="Gene3D" id="1.10.630.10">
    <property type="entry name" value="Cytochrome P450"/>
    <property type="match status" value="1"/>
</dbReference>
<dbReference type="InterPro" id="IPR001128">
    <property type="entry name" value="Cyt_P450"/>
</dbReference>
<evidence type="ECO:0000256" key="5">
    <source>
        <dbReference type="ARBA" id="ARBA00023002"/>
    </source>
</evidence>
<evidence type="ECO:0000313" key="9">
    <source>
        <dbReference type="EMBL" id="KAK7037472.1"/>
    </source>
</evidence>
<gene>
    <name evidence="9" type="ORF">VNI00_010964</name>
</gene>
<dbReference type="PANTHER" id="PTHR46300">
    <property type="entry name" value="P450, PUTATIVE (EUROFUNG)-RELATED-RELATED"/>
    <property type="match status" value="1"/>
</dbReference>
<sequence length="310" mass="35274">MDNLFLLIPFGLVVIALTRHFTRSYKGSANYPPGPKPWPIIGNALDIPSARAWEVYSDWCRSYGQDLVHLQVLGQHIMIVNSREMARELFEKRSLIYADRPYVPMIELMGWADNGFGKNHNFLGHLKDLWLKPVQPSSHTAILGANIVDYFKRDFVTLTPLKSTCPFSPRRSRNFSTNLFNDPDSFRSHIRTLTGAIIMGIVYGHEVASSDDYFLDLAEKANETLLTVSTSSATVVNMFPFLRHFPGWLPGCKFQRIAREARNRIADMVEKPYSLVVDQLARSNTSSFAVINTLTERFFRTLVFTVVGTF</sequence>
<keyword evidence="4" id="KW-0479">Metal-binding</keyword>
<dbReference type="InterPro" id="IPR036396">
    <property type="entry name" value="Cyt_P450_sf"/>
</dbReference>
<protein>
    <recommendedName>
        <fullName evidence="11">Cytochrome P450</fullName>
    </recommendedName>
</protein>
<keyword evidence="6" id="KW-0408">Iron</keyword>
<evidence type="ECO:0000256" key="4">
    <source>
        <dbReference type="ARBA" id="ARBA00022723"/>
    </source>
</evidence>
<keyword evidence="8" id="KW-0732">Signal</keyword>
<accession>A0AAW0CHA1</accession>
<dbReference type="EMBL" id="JAYKXP010000046">
    <property type="protein sequence ID" value="KAK7037472.1"/>
    <property type="molecule type" value="Genomic_DNA"/>
</dbReference>
<evidence type="ECO:0000256" key="3">
    <source>
        <dbReference type="ARBA" id="ARBA00022617"/>
    </source>
</evidence>
<evidence type="ECO:0008006" key="11">
    <source>
        <dbReference type="Google" id="ProtNLM"/>
    </source>
</evidence>
<keyword evidence="7" id="KW-0503">Monooxygenase</keyword>
<evidence type="ECO:0000256" key="7">
    <source>
        <dbReference type="ARBA" id="ARBA00023033"/>
    </source>
</evidence>
<comment type="caution">
    <text evidence="9">The sequence shown here is derived from an EMBL/GenBank/DDBJ whole genome shotgun (WGS) entry which is preliminary data.</text>
</comment>
<organism evidence="9 10">
    <name type="scientific">Paramarasmius palmivorus</name>
    <dbReference type="NCBI Taxonomy" id="297713"/>
    <lineage>
        <taxon>Eukaryota</taxon>
        <taxon>Fungi</taxon>
        <taxon>Dikarya</taxon>
        <taxon>Basidiomycota</taxon>
        <taxon>Agaricomycotina</taxon>
        <taxon>Agaricomycetes</taxon>
        <taxon>Agaricomycetidae</taxon>
        <taxon>Agaricales</taxon>
        <taxon>Marasmiineae</taxon>
        <taxon>Marasmiaceae</taxon>
        <taxon>Paramarasmius</taxon>
    </lineage>
</organism>
<evidence type="ECO:0000256" key="1">
    <source>
        <dbReference type="ARBA" id="ARBA00001971"/>
    </source>
</evidence>
<dbReference type="GO" id="GO:0004497">
    <property type="term" value="F:monooxygenase activity"/>
    <property type="evidence" value="ECO:0007669"/>
    <property type="project" value="UniProtKB-KW"/>
</dbReference>
<comment type="similarity">
    <text evidence="2">Belongs to the cytochrome P450 family.</text>
</comment>
<dbReference type="GO" id="GO:0020037">
    <property type="term" value="F:heme binding"/>
    <property type="evidence" value="ECO:0007669"/>
    <property type="project" value="InterPro"/>
</dbReference>
<dbReference type="Proteomes" id="UP001383192">
    <property type="component" value="Unassembled WGS sequence"/>
</dbReference>
<feature type="chain" id="PRO_5043765728" description="Cytochrome P450" evidence="8">
    <location>
        <begin position="25"/>
        <end position="310"/>
    </location>
</feature>
<keyword evidence="3" id="KW-0349">Heme</keyword>
<evidence type="ECO:0000256" key="8">
    <source>
        <dbReference type="SAM" id="SignalP"/>
    </source>
</evidence>
<reference evidence="9 10" key="1">
    <citation type="submission" date="2024-01" db="EMBL/GenBank/DDBJ databases">
        <title>A draft genome for a cacao thread blight-causing isolate of Paramarasmius palmivorus.</title>
        <authorList>
            <person name="Baruah I.K."/>
            <person name="Bukari Y."/>
            <person name="Amoako-Attah I."/>
            <person name="Meinhardt L.W."/>
            <person name="Bailey B.A."/>
            <person name="Cohen S.P."/>
        </authorList>
    </citation>
    <scope>NUCLEOTIDE SEQUENCE [LARGE SCALE GENOMIC DNA]</scope>
    <source>
        <strain evidence="9 10">GH-12</strain>
    </source>
</reference>
<dbReference type="PANTHER" id="PTHR46300:SF7">
    <property type="entry name" value="P450, PUTATIVE (EUROFUNG)-RELATED"/>
    <property type="match status" value="1"/>
</dbReference>
<keyword evidence="5" id="KW-0560">Oxidoreductase</keyword>
<dbReference type="InterPro" id="IPR050364">
    <property type="entry name" value="Cytochrome_P450_fung"/>
</dbReference>
<evidence type="ECO:0000256" key="2">
    <source>
        <dbReference type="ARBA" id="ARBA00010617"/>
    </source>
</evidence>
<dbReference type="GO" id="GO:0005506">
    <property type="term" value="F:iron ion binding"/>
    <property type="evidence" value="ECO:0007669"/>
    <property type="project" value="InterPro"/>
</dbReference>
<proteinExistence type="inferred from homology"/>
<comment type="cofactor">
    <cofactor evidence="1">
        <name>heme</name>
        <dbReference type="ChEBI" id="CHEBI:30413"/>
    </cofactor>
</comment>
<dbReference type="Pfam" id="PF00067">
    <property type="entry name" value="p450"/>
    <property type="match status" value="1"/>
</dbReference>
<dbReference type="AlphaFoldDB" id="A0AAW0CHA1"/>
<name>A0AAW0CHA1_9AGAR</name>
<dbReference type="GO" id="GO:0016705">
    <property type="term" value="F:oxidoreductase activity, acting on paired donors, with incorporation or reduction of molecular oxygen"/>
    <property type="evidence" value="ECO:0007669"/>
    <property type="project" value="InterPro"/>
</dbReference>
<feature type="signal peptide" evidence="8">
    <location>
        <begin position="1"/>
        <end position="24"/>
    </location>
</feature>
<keyword evidence="10" id="KW-1185">Reference proteome</keyword>
<evidence type="ECO:0000256" key="6">
    <source>
        <dbReference type="ARBA" id="ARBA00023004"/>
    </source>
</evidence>
<evidence type="ECO:0000313" key="10">
    <source>
        <dbReference type="Proteomes" id="UP001383192"/>
    </source>
</evidence>